<organism evidence="1 2">
    <name type="scientific">Ranatra chinensis</name>
    <dbReference type="NCBI Taxonomy" id="642074"/>
    <lineage>
        <taxon>Eukaryota</taxon>
        <taxon>Metazoa</taxon>
        <taxon>Ecdysozoa</taxon>
        <taxon>Arthropoda</taxon>
        <taxon>Hexapoda</taxon>
        <taxon>Insecta</taxon>
        <taxon>Pterygota</taxon>
        <taxon>Neoptera</taxon>
        <taxon>Paraneoptera</taxon>
        <taxon>Hemiptera</taxon>
        <taxon>Heteroptera</taxon>
        <taxon>Panheteroptera</taxon>
        <taxon>Nepomorpha</taxon>
        <taxon>Nepidae</taxon>
        <taxon>Ranatrinae</taxon>
        <taxon>Ranatra</taxon>
    </lineage>
</organism>
<evidence type="ECO:0000313" key="2">
    <source>
        <dbReference type="Proteomes" id="UP001558652"/>
    </source>
</evidence>
<accession>A0ABD0YV86</accession>
<name>A0ABD0YV86_9HEMI</name>
<dbReference type="Proteomes" id="UP001558652">
    <property type="component" value="Unassembled WGS sequence"/>
</dbReference>
<gene>
    <name evidence="1" type="ORF">AAG570_001486</name>
</gene>
<protein>
    <submittedName>
        <fullName evidence="1">Uncharacterized protein</fullName>
    </submittedName>
</protein>
<proteinExistence type="predicted"/>
<dbReference type="EMBL" id="JBFDAA010000011">
    <property type="protein sequence ID" value="KAL1123713.1"/>
    <property type="molecule type" value="Genomic_DNA"/>
</dbReference>
<sequence length="140" mass="15476">MDAFLESIVTGGDSLSVCHAIPQSTKATRKITLPGVCGQRQCPQDPSGMSTVMPNSALRWRSRGFETVFVFTFTELKMGPALDPKRPYRPHLRPESGMSMFIPLRSCGALALPPTAHTLKIYAKYKEGRESLQLTAVMLY</sequence>
<dbReference type="AlphaFoldDB" id="A0ABD0YV86"/>
<evidence type="ECO:0000313" key="1">
    <source>
        <dbReference type="EMBL" id="KAL1123713.1"/>
    </source>
</evidence>
<keyword evidence="2" id="KW-1185">Reference proteome</keyword>
<comment type="caution">
    <text evidence="1">The sequence shown here is derived from an EMBL/GenBank/DDBJ whole genome shotgun (WGS) entry which is preliminary data.</text>
</comment>
<reference evidence="1 2" key="1">
    <citation type="submission" date="2024-07" db="EMBL/GenBank/DDBJ databases">
        <title>Chromosome-level genome assembly of the water stick insect Ranatra chinensis (Heteroptera: Nepidae).</title>
        <authorList>
            <person name="Liu X."/>
        </authorList>
    </citation>
    <scope>NUCLEOTIDE SEQUENCE [LARGE SCALE GENOMIC DNA]</scope>
    <source>
        <strain evidence="1">Cailab_2021Rc</strain>
        <tissue evidence="1">Muscle</tissue>
    </source>
</reference>